<reference evidence="4" key="1">
    <citation type="submission" date="2017-04" db="EMBL/GenBank/DDBJ databases">
        <authorList>
            <person name="Varghese N."/>
            <person name="Submissions S."/>
        </authorList>
    </citation>
    <scope>NUCLEOTIDE SEQUENCE [LARGE SCALE GENOMIC DNA]</scope>
    <source>
        <strain evidence="4">Dd16</strain>
    </source>
</reference>
<feature type="signal peptide" evidence="2">
    <location>
        <begin position="1"/>
        <end position="22"/>
    </location>
</feature>
<evidence type="ECO:0000313" key="3">
    <source>
        <dbReference type="EMBL" id="SMF62315.1"/>
    </source>
</evidence>
<keyword evidence="1" id="KW-1133">Transmembrane helix</keyword>
<dbReference type="Proteomes" id="UP000192934">
    <property type="component" value="Chromosome I"/>
</dbReference>
<proteinExistence type="predicted"/>
<gene>
    <name evidence="3" type="ORF">SAMN06295910_0983</name>
</gene>
<evidence type="ECO:0008006" key="5">
    <source>
        <dbReference type="Google" id="ProtNLM"/>
    </source>
</evidence>
<feature type="chain" id="PRO_5012936946" description="Ferrochelatase" evidence="2">
    <location>
        <begin position="23"/>
        <end position="74"/>
    </location>
</feature>
<name>A0A1X7G1G7_9SPHN</name>
<evidence type="ECO:0000256" key="1">
    <source>
        <dbReference type="SAM" id="Phobius"/>
    </source>
</evidence>
<feature type="transmembrane region" description="Helical" evidence="1">
    <location>
        <begin position="46"/>
        <end position="64"/>
    </location>
</feature>
<evidence type="ECO:0000256" key="2">
    <source>
        <dbReference type="SAM" id="SignalP"/>
    </source>
</evidence>
<dbReference type="EMBL" id="LT840185">
    <property type="protein sequence ID" value="SMF62315.1"/>
    <property type="molecule type" value="Genomic_DNA"/>
</dbReference>
<keyword evidence="4" id="KW-1185">Reference proteome</keyword>
<dbReference type="AlphaFoldDB" id="A0A1X7G1G7"/>
<sequence length="74" mass="7135">MLKKGLVAATAALGLMAAPAIAADRSASVLPELETVEGSQLGGGNVLVVILALAAVIGGILVIADGSDDLPTSP</sequence>
<accession>A0A1X7G1G7</accession>
<protein>
    <recommendedName>
        <fullName evidence="5">Ferrochelatase</fullName>
    </recommendedName>
</protein>
<organism evidence="3 4">
    <name type="scientific">Allosphingosinicella indica</name>
    <dbReference type="NCBI Taxonomy" id="941907"/>
    <lineage>
        <taxon>Bacteria</taxon>
        <taxon>Pseudomonadati</taxon>
        <taxon>Pseudomonadota</taxon>
        <taxon>Alphaproteobacteria</taxon>
        <taxon>Sphingomonadales</taxon>
        <taxon>Sphingomonadaceae</taxon>
        <taxon>Allosphingosinicella</taxon>
    </lineage>
</organism>
<evidence type="ECO:0000313" key="4">
    <source>
        <dbReference type="Proteomes" id="UP000192934"/>
    </source>
</evidence>
<keyword evidence="1" id="KW-0812">Transmembrane</keyword>
<keyword evidence="2" id="KW-0732">Signal</keyword>
<dbReference type="RefSeq" id="WP_157123699.1">
    <property type="nucleotide sequence ID" value="NZ_LT840185.1"/>
</dbReference>
<dbReference type="STRING" id="941907.SAMN06295910_0983"/>
<keyword evidence="1" id="KW-0472">Membrane</keyword>